<dbReference type="EMBL" id="OZ021739">
    <property type="protein sequence ID" value="CAK9323064.1"/>
    <property type="molecule type" value="Genomic_DNA"/>
</dbReference>
<evidence type="ECO:0000313" key="6">
    <source>
        <dbReference type="Proteomes" id="UP001642487"/>
    </source>
</evidence>
<dbReference type="InterPro" id="IPR001680">
    <property type="entry name" value="WD40_rpt"/>
</dbReference>
<gene>
    <name evidence="5" type="ORF">CITCOLO1_LOCUS15235</name>
</gene>
<protein>
    <recommendedName>
        <fullName evidence="7">Transducin/WD40 repeat-like superfamily protein</fullName>
    </recommendedName>
</protein>
<dbReference type="Proteomes" id="UP001642487">
    <property type="component" value="Chromosome 5"/>
</dbReference>
<evidence type="ECO:0000256" key="3">
    <source>
        <dbReference type="ARBA" id="ARBA00023242"/>
    </source>
</evidence>
<accession>A0ABP0YRT6</accession>
<dbReference type="SUPFAM" id="SSF50978">
    <property type="entry name" value="WD40 repeat-like"/>
    <property type="match status" value="1"/>
</dbReference>
<evidence type="ECO:0000256" key="4">
    <source>
        <dbReference type="SAM" id="MobiDB-lite"/>
    </source>
</evidence>
<keyword evidence="3" id="KW-0539">Nucleus</keyword>
<sequence length="906" mass="100255">MELQPQPQPQPQPSIGTTCKKGKKKPPAQEKKDPEKRAKKKKPGATPSVHEHQPTGRLDDGPKVKVSEFDRCVENHFRAMDTIVELCCEAEDGDGGIDETDIQRFSSSTIFLREWRFYNYEPKTIKFAGDLRGLEVKDAEITINLPQFSSAAVLKNGAPPAATTSLDFRNFAMHVGGPVWALDWCPQVHERTDSLIKCEFIAVSAHPPGSSYHKMGIPLTGRGMVQIWCLVHGTESYEPTNVGEPPSDLSSQPKRPRGRPPGRKKNGVSAFPSQPKRPRGRPKKKQEESSDKKDDSYQLVQALSIENPVGSSNLLEIDGAPKNSENFALLENSVERERSTLQEVSTCNSEDEVPAQKRRVRRKVEPRNQVDDVGVLSLTENREAGSNAINLEANENVIGENSGEENLICKNISENAVLDTSSIEFSIPESVALPRVVLCLAHNGKVAWDLKWKPTNACTDNCKHRMGYLAVLLGNGSLEVWEVPFPHAVKAIYSKFNGEGTDPRFVKLKPVFRCSMLRTANTQSIPLTVEWSLTPPYDYLLVGCHDGTVALWKFSANSTCEDTRPLLRFSADTVPIRAVAWAPSESGPESANVILTAGHGGLKFWDLRDPFRPLWDLHPAPRIIYSLDWLPNPRCVFLSFDDGTLRLLSLLKAAYDVPVTGQPFTAIKQKGLHTYFCSSYAIWSIQVSRQTGMVAYCGADGAVVRFQLTTKAADKENSRHRTPHYVCEYLTEEGSIITLHSPASNIPFSLKKLPNKSEHPLSMRAILSDSMQSNDGNHKTAAAPALETESALCSDVDVGVESGCEETLMSIKKKNQTQSKCKKGVENQELECSNELNDDAQTDANVVPGSGDVFENLPPKSVAMHRVRWNMNIGSERWLCYGGAAGVLRCQEIVLSALDMKLMKKK</sequence>
<feature type="compositionally biased region" description="Basic and acidic residues" evidence="4">
    <location>
        <begin position="27"/>
        <end position="36"/>
    </location>
</feature>
<dbReference type="InterPro" id="IPR052416">
    <property type="entry name" value="GTF3C_component"/>
</dbReference>
<evidence type="ECO:0000256" key="2">
    <source>
        <dbReference type="ARBA" id="ARBA00023163"/>
    </source>
</evidence>
<evidence type="ECO:0008006" key="7">
    <source>
        <dbReference type="Google" id="ProtNLM"/>
    </source>
</evidence>
<name>A0ABP0YRT6_9ROSI</name>
<feature type="region of interest" description="Disordered" evidence="4">
    <location>
        <begin position="1"/>
        <end position="63"/>
    </location>
</feature>
<dbReference type="PANTHER" id="PTHR15052">
    <property type="entry name" value="RNA POLYMERASE III TRANSCRIPTION INITIATION FACTOR COMPLEX SUBUNIT"/>
    <property type="match status" value="1"/>
</dbReference>
<feature type="compositionally biased region" description="Basic residues" evidence="4">
    <location>
        <begin position="254"/>
        <end position="266"/>
    </location>
</feature>
<dbReference type="PRINTS" id="PR00929">
    <property type="entry name" value="ATHOOK"/>
</dbReference>
<keyword evidence="6" id="KW-1185">Reference proteome</keyword>
<evidence type="ECO:0000256" key="1">
    <source>
        <dbReference type="ARBA" id="ARBA00004123"/>
    </source>
</evidence>
<dbReference type="InterPro" id="IPR015943">
    <property type="entry name" value="WD40/YVTN_repeat-like_dom_sf"/>
</dbReference>
<dbReference type="PANTHER" id="PTHR15052:SF2">
    <property type="entry name" value="GENERAL TRANSCRIPTION FACTOR 3C POLYPEPTIDE 2"/>
    <property type="match status" value="1"/>
</dbReference>
<keyword evidence="2" id="KW-0804">Transcription</keyword>
<proteinExistence type="predicted"/>
<dbReference type="SMART" id="SM00320">
    <property type="entry name" value="WD40"/>
    <property type="match status" value="5"/>
</dbReference>
<feature type="compositionally biased region" description="Basic and acidic residues" evidence="4">
    <location>
        <begin position="49"/>
        <end position="63"/>
    </location>
</feature>
<comment type="subcellular location">
    <subcellularLocation>
        <location evidence="1">Nucleus</location>
    </subcellularLocation>
</comment>
<dbReference type="InterPro" id="IPR017956">
    <property type="entry name" value="AT_hook_DNA-bd_motif"/>
</dbReference>
<reference evidence="5 6" key="1">
    <citation type="submission" date="2024-03" db="EMBL/GenBank/DDBJ databases">
        <authorList>
            <person name="Gkanogiannis A."/>
            <person name="Becerra Lopez-Lavalle L."/>
        </authorList>
    </citation>
    <scope>NUCLEOTIDE SEQUENCE [LARGE SCALE GENOMIC DNA]</scope>
</reference>
<evidence type="ECO:0000313" key="5">
    <source>
        <dbReference type="EMBL" id="CAK9323064.1"/>
    </source>
</evidence>
<feature type="compositionally biased region" description="Basic and acidic residues" evidence="4">
    <location>
        <begin position="285"/>
        <end position="296"/>
    </location>
</feature>
<dbReference type="InterPro" id="IPR036322">
    <property type="entry name" value="WD40_repeat_dom_sf"/>
</dbReference>
<dbReference type="Gene3D" id="2.130.10.10">
    <property type="entry name" value="YVTN repeat-like/Quinoprotein amine dehydrogenase"/>
    <property type="match status" value="1"/>
</dbReference>
<feature type="region of interest" description="Disordered" evidence="4">
    <location>
        <begin position="239"/>
        <end position="296"/>
    </location>
</feature>
<feature type="compositionally biased region" description="Pro residues" evidence="4">
    <location>
        <begin position="1"/>
        <end position="12"/>
    </location>
</feature>
<organism evidence="5 6">
    <name type="scientific">Citrullus colocynthis</name>
    <name type="common">colocynth</name>
    <dbReference type="NCBI Taxonomy" id="252529"/>
    <lineage>
        <taxon>Eukaryota</taxon>
        <taxon>Viridiplantae</taxon>
        <taxon>Streptophyta</taxon>
        <taxon>Embryophyta</taxon>
        <taxon>Tracheophyta</taxon>
        <taxon>Spermatophyta</taxon>
        <taxon>Magnoliopsida</taxon>
        <taxon>eudicotyledons</taxon>
        <taxon>Gunneridae</taxon>
        <taxon>Pentapetalae</taxon>
        <taxon>rosids</taxon>
        <taxon>fabids</taxon>
        <taxon>Cucurbitales</taxon>
        <taxon>Cucurbitaceae</taxon>
        <taxon>Benincaseae</taxon>
        <taxon>Citrullus</taxon>
    </lineage>
</organism>